<organism evidence="3 4">
    <name type="scientific">Steinernema carpocapsae</name>
    <name type="common">Entomopathogenic nematode</name>
    <dbReference type="NCBI Taxonomy" id="34508"/>
    <lineage>
        <taxon>Eukaryota</taxon>
        <taxon>Metazoa</taxon>
        <taxon>Ecdysozoa</taxon>
        <taxon>Nematoda</taxon>
        <taxon>Chromadorea</taxon>
        <taxon>Rhabditida</taxon>
        <taxon>Tylenchina</taxon>
        <taxon>Panagrolaimomorpha</taxon>
        <taxon>Strongyloidoidea</taxon>
        <taxon>Steinernematidae</taxon>
        <taxon>Steinernema</taxon>
    </lineage>
</organism>
<feature type="region of interest" description="Disordered" evidence="1">
    <location>
        <begin position="122"/>
        <end position="146"/>
    </location>
</feature>
<evidence type="ECO:0000313" key="4">
    <source>
        <dbReference type="Proteomes" id="UP000298663"/>
    </source>
</evidence>
<gene>
    <name evidence="3" type="ORF">L596_019738</name>
</gene>
<evidence type="ECO:0000256" key="1">
    <source>
        <dbReference type="SAM" id="MobiDB-lite"/>
    </source>
</evidence>
<proteinExistence type="predicted"/>
<keyword evidence="2" id="KW-0812">Transmembrane</keyword>
<keyword evidence="2" id="KW-0472">Membrane</keyword>
<reference evidence="3 4" key="2">
    <citation type="journal article" date="2019" name="G3 (Bethesda)">
        <title>Hybrid Assembly of the Genome of the Entomopathogenic Nematode Steinernema carpocapsae Identifies the X-Chromosome.</title>
        <authorList>
            <person name="Serra L."/>
            <person name="Macchietto M."/>
            <person name="Macias-Munoz A."/>
            <person name="McGill C.J."/>
            <person name="Rodriguez I.M."/>
            <person name="Rodriguez B."/>
            <person name="Murad R."/>
            <person name="Mortazavi A."/>
        </authorList>
    </citation>
    <scope>NUCLEOTIDE SEQUENCE [LARGE SCALE GENOMIC DNA]</scope>
    <source>
        <strain evidence="3 4">ALL</strain>
    </source>
</reference>
<evidence type="ECO:0000313" key="3">
    <source>
        <dbReference type="EMBL" id="TKR72264.1"/>
    </source>
</evidence>
<dbReference type="Proteomes" id="UP000298663">
    <property type="component" value="Unassembled WGS sequence"/>
</dbReference>
<dbReference type="EMBL" id="AZBU02000006">
    <property type="protein sequence ID" value="TKR72264.1"/>
    <property type="molecule type" value="Genomic_DNA"/>
</dbReference>
<name>A0A4U5MRK6_STECR</name>
<accession>A0A4U5MRK6</accession>
<keyword evidence="4" id="KW-1185">Reference proteome</keyword>
<reference evidence="3 4" key="1">
    <citation type="journal article" date="2015" name="Genome Biol.">
        <title>Comparative genomics of Steinernema reveals deeply conserved gene regulatory networks.</title>
        <authorList>
            <person name="Dillman A.R."/>
            <person name="Macchietto M."/>
            <person name="Porter C.F."/>
            <person name="Rogers A."/>
            <person name="Williams B."/>
            <person name="Antoshechkin I."/>
            <person name="Lee M.M."/>
            <person name="Goodwin Z."/>
            <person name="Lu X."/>
            <person name="Lewis E.E."/>
            <person name="Goodrich-Blair H."/>
            <person name="Stock S.P."/>
            <person name="Adams B.J."/>
            <person name="Sternberg P.W."/>
            <person name="Mortazavi A."/>
        </authorList>
    </citation>
    <scope>NUCLEOTIDE SEQUENCE [LARGE SCALE GENOMIC DNA]</scope>
    <source>
        <strain evidence="3 4">ALL</strain>
    </source>
</reference>
<evidence type="ECO:0000256" key="2">
    <source>
        <dbReference type="SAM" id="Phobius"/>
    </source>
</evidence>
<dbReference type="AlphaFoldDB" id="A0A4U5MRK6"/>
<protein>
    <submittedName>
        <fullName evidence="3">Uncharacterized protein</fullName>
    </submittedName>
</protein>
<sequence>MPHVRSDATRSSVRISDASPHLLCSLKLTRTIAMKLTLIAVTVLFGTVFCKEKCEDCPRKVGTMVKCLQTALKRATGIEELVKDECAVGSITVNNEAAHTCRIGLRVISHLVDKCLAGGEDPRDADMSENSSNGNRRPRFPLSYQD</sequence>
<comment type="caution">
    <text evidence="3">The sequence shown here is derived from an EMBL/GenBank/DDBJ whole genome shotgun (WGS) entry which is preliminary data.</text>
</comment>
<keyword evidence="2" id="KW-1133">Transmembrane helix</keyword>
<feature type="transmembrane region" description="Helical" evidence="2">
    <location>
        <begin position="32"/>
        <end position="50"/>
    </location>
</feature>